<proteinExistence type="predicted"/>
<sequence length="111" mass="11850">MAKTRCHAERAEVTLRSKTMLLEFTGECDADSIRLTAELPDAGGPEDGGTIVLEQDGATVTQPDGEVRLTAHEPIRWDAGPIDADFALVESPEATVLTVRGLVVEVDSSDD</sequence>
<comment type="caution">
    <text evidence="1">The sequence shown here is derived from an EMBL/GenBank/DDBJ whole genome shotgun (WGS) entry which is preliminary data.</text>
</comment>
<keyword evidence="2" id="KW-1185">Reference proteome</keyword>
<dbReference type="RefSeq" id="WP_189154776.1">
    <property type="nucleotide sequence ID" value="NZ_BMNC01000003.1"/>
</dbReference>
<reference evidence="2" key="1">
    <citation type="journal article" date="2019" name="Int. J. Syst. Evol. Microbiol.">
        <title>The Global Catalogue of Microorganisms (GCM) 10K type strain sequencing project: providing services to taxonomists for standard genome sequencing and annotation.</title>
        <authorList>
            <consortium name="The Broad Institute Genomics Platform"/>
            <consortium name="The Broad Institute Genome Sequencing Center for Infectious Disease"/>
            <person name="Wu L."/>
            <person name="Ma J."/>
        </authorList>
    </citation>
    <scope>NUCLEOTIDE SEQUENCE [LARGE SCALE GENOMIC DNA]</scope>
    <source>
        <strain evidence="2">CGMCC 4.7319</strain>
    </source>
</reference>
<dbReference type="EMBL" id="BMNC01000003">
    <property type="protein sequence ID" value="GGM86786.1"/>
    <property type="molecule type" value="Genomic_DNA"/>
</dbReference>
<evidence type="ECO:0000313" key="1">
    <source>
        <dbReference type="EMBL" id="GGM86786.1"/>
    </source>
</evidence>
<name>A0ABQ2HNB0_9PSEU</name>
<organism evidence="1 2">
    <name type="scientific">Lentzea pudingi</name>
    <dbReference type="NCBI Taxonomy" id="1789439"/>
    <lineage>
        <taxon>Bacteria</taxon>
        <taxon>Bacillati</taxon>
        <taxon>Actinomycetota</taxon>
        <taxon>Actinomycetes</taxon>
        <taxon>Pseudonocardiales</taxon>
        <taxon>Pseudonocardiaceae</taxon>
        <taxon>Lentzea</taxon>
    </lineage>
</organism>
<gene>
    <name evidence="1" type="ORF">GCM10011609_24220</name>
</gene>
<dbReference type="Proteomes" id="UP000597656">
    <property type="component" value="Unassembled WGS sequence"/>
</dbReference>
<accession>A0ABQ2HNB0</accession>
<protein>
    <submittedName>
        <fullName evidence="1">Uncharacterized protein</fullName>
    </submittedName>
</protein>
<evidence type="ECO:0000313" key="2">
    <source>
        <dbReference type="Proteomes" id="UP000597656"/>
    </source>
</evidence>